<evidence type="ECO:0000256" key="1">
    <source>
        <dbReference type="SAM" id="MobiDB-lite"/>
    </source>
</evidence>
<keyword evidence="3" id="KW-1185">Reference proteome</keyword>
<name>A0AA35YSG6_LACSI</name>
<protein>
    <submittedName>
        <fullName evidence="2">Uncharacterized protein</fullName>
    </submittedName>
</protein>
<accession>A0AA35YSG6</accession>
<feature type="compositionally biased region" description="Basic and acidic residues" evidence="1">
    <location>
        <begin position="194"/>
        <end position="207"/>
    </location>
</feature>
<evidence type="ECO:0000313" key="2">
    <source>
        <dbReference type="EMBL" id="CAI9279301.1"/>
    </source>
</evidence>
<gene>
    <name evidence="2" type="ORF">LSALG_LOCUS19111</name>
</gene>
<organism evidence="2 3">
    <name type="scientific">Lactuca saligna</name>
    <name type="common">Willowleaf lettuce</name>
    <dbReference type="NCBI Taxonomy" id="75948"/>
    <lineage>
        <taxon>Eukaryota</taxon>
        <taxon>Viridiplantae</taxon>
        <taxon>Streptophyta</taxon>
        <taxon>Embryophyta</taxon>
        <taxon>Tracheophyta</taxon>
        <taxon>Spermatophyta</taxon>
        <taxon>Magnoliopsida</taxon>
        <taxon>eudicotyledons</taxon>
        <taxon>Gunneridae</taxon>
        <taxon>Pentapetalae</taxon>
        <taxon>asterids</taxon>
        <taxon>campanulids</taxon>
        <taxon>Asterales</taxon>
        <taxon>Asteraceae</taxon>
        <taxon>Cichorioideae</taxon>
        <taxon>Cichorieae</taxon>
        <taxon>Lactucinae</taxon>
        <taxon>Lactuca</taxon>
    </lineage>
</organism>
<feature type="region of interest" description="Disordered" evidence="1">
    <location>
        <begin position="182"/>
        <end position="207"/>
    </location>
</feature>
<dbReference type="AlphaFoldDB" id="A0AA35YSG6"/>
<sequence length="207" mass="22425">MTKEVANVDQNYSNLHTKVDIVADVVTTIVEFYNLLINKVDLKFESESKHFVKLEEILGNVKELISKLDVSPSSLVSQESLSQMFSSLESNMKANLAPLMKFVNLMPFDVSPIKTGLQGGEKVGDSSVLKGVDIGSSKDHSQGKVVGKVMSTQIPTLLPTSMSTTLTTMTSKPLTKGIVIVSSAGGSSSKPPPSKKEMEAKREGYYH</sequence>
<dbReference type="EMBL" id="OX465080">
    <property type="protein sequence ID" value="CAI9279301.1"/>
    <property type="molecule type" value="Genomic_DNA"/>
</dbReference>
<dbReference type="Proteomes" id="UP001177003">
    <property type="component" value="Chromosome 4"/>
</dbReference>
<evidence type="ECO:0000313" key="3">
    <source>
        <dbReference type="Proteomes" id="UP001177003"/>
    </source>
</evidence>
<reference evidence="2" key="1">
    <citation type="submission" date="2023-04" db="EMBL/GenBank/DDBJ databases">
        <authorList>
            <person name="Vijverberg K."/>
            <person name="Xiong W."/>
            <person name="Schranz E."/>
        </authorList>
    </citation>
    <scope>NUCLEOTIDE SEQUENCE</scope>
</reference>
<proteinExistence type="predicted"/>